<dbReference type="Proteomes" id="UP001524642">
    <property type="component" value="Unassembled WGS sequence"/>
</dbReference>
<dbReference type="PANTHER" id="PTHR10160">
    <property type="entry name" value="NAD(P) TRANSHYDROGENASE"/>
    <property type="match status" value="1"/>
</dbReference>
<sequence length="134" mass="14203">MHAEELAIRAQAMAERAMALALEARAAAGEAMPIIEEHAAAAEPFLLLFTIFVLACFVGYHVVWSVTPALHSPLMGVTNAISSVIVVGAMLATGLGESWIAQAFGFLAVTLAAVNIFGGFLVTRRMLAMFQRKG</sequence>
<comment type="caution">
    <text evidence="15">The sequence shown here is derived from an EMBL/GenBank/DDBJ whole genome shotgun (WGS) entry which is preliminary data.</text>
</comment>
<dbReference type="PANTHER" id="PTHR10160:SF19">
    <property type="entry name" value="PROTON-TRANSLOCATING NAD(P)(+) TRANSHYDROGENASE"/>
    <property type="match status" value="1"/>
</dbReference>
<keyword evidence="9 13" id="KW-1133">Transmembrane helix</keyword>
<keyword evidence="6 13" id="KW-0812">Transmembrane</keyword>
<evidence type="ECO:0000256" key="9">
    <source>
        <dbReference type="ARBA" id="ARBA00022989"/>
    </source>
</evidence>
<evidence type="ECO:0000313" key="16">
    <source>
        <dbReference type="Proteomes" id="UP001524642"/>
    </source>
</evidence>
<evidence type="ECO:0000256" key="5">
    <source>
        <dbReference type="ARBA" id="ARBA00022519"/>
    </source>
</evidence>
<evidence type="ECO:0000256" key="10">
    <source>
        <dbReference type="ARBA" id="ARBA00023027"/>
    </source>
</evidence>
<comment type="subcellular location">
    <subcellularLocation>
        <location evidence="2">Cell inner membrane</location>
        <topology evidence="2">Multi-pass membrane protein</topology>
    </subcellularLocation>
</comment>
<evidence type="ECO:0000313" key="15">
    <source>
        <dbReference type="EMBL" id="MCR0980764.1"/>
    </source>
</evidence>
<dbReference type="InterPro" id="IPR024605">
    <property type="entry name" value="NADP_transhyd_a_C"/>
</dbReference>
<evidence type="ECO:0000256" key="3">
    <source>
        <dbReference type="ARBA" id="ARBA00012943"/>
    </source>
</evidence>
<keyword evidence="4" id="KW-1003">Cell membrane</keyword>
<feature type="transmembrane region" description="Helical" evidence="13">
    <location>
        <begin position="74"/>
        <end position="93"/>
    </location>
</feature>
<protein>
    <recommendedName>
        <fullName evidence="3">proton-translocating NAD(P)(+) transhydrogenase</fullName>
        <ecNumber evidence="3">7.1.1.1</ecNumber>
    </recommendedName>
</protein>
<proteinExistence type="predicted"/>
<evidence type="ECO:0000256" key="11">
    <source>
        <dbReference type="ARBA" id="ARBA00023136"/>
    </source>
</evidence>
<feature type="domain" description="NAD(P) transhydrogenase alpha subunit C-terminal" evidence="14">
    <location>
        <begin position="49"/>
        <end position="132"/>
    </location>
</feature>
<dbReference type="EMBL" id="JANJOU010000001">
    <property type="protein sequence ID" value="MCR0980764.1"/>
    <property type="molecule type" value="Genomic_DNA"/>
</dbReference>
<reference evidence="15 16" key="1">
    <citation type="submission" date="2022-06" db="EMBL/GenBank/DDBJ databases">
        <title>Roseomonas CN29.</title>
        <authorList>
            <person name="Cheng Y."/>
            <person name="He X."/>
        </authorList>
    </citation>
    <scope>NUCLEOTIDE SEQUENCE [LARGE SCALE GENOMIC DNA]</scope>
    <source>
        <strain evidence="15 16">CN29</strain>
    </source>
</reference>
<dbReference type="EC" id="7.1.1.1" evidence="3"/>
<comment type="function">
    <text evidence="1">The transhydrogenation between NADH and NADP is coupled to respiration and ATP hydrolysis and functions as a proton pump across the membrane.</text>
</comment>
<dbReference type="RefSeq" id="WP_257714433.1">
    <property type="nucleotide sequence ID" value="NZ_JANJOU010000001.1"/>
</dbReference>
<evidence type="ECO:0000256" key="7">
    <source>
        <dbReference type="ARBA" id="ARBA00022857"/>
    </source>
</evidence>
<gene>
    <name evidence="15" type="ORF">NRP21_01725</name>
</gene>
<feature type="transmembrane region" description="Helical" evidence="13">
    <location>
        <begin position="45"/>
        <end position="67"/>
    </location>
</feature>
<organism evidence="15 16">
    <name type="scientific">Roseomonas populi</name>
    <dbReference type="NCBI Taxonomy" id="3121582"/>
    <lineage>
        <taxon>Bacteria</taxon>
        <taxon>Pseudomonadati</taxon>
        <taxon>Pseudomonadota</taxon>
        <taxon>Alphaproteobacteria</taxon>
        <taxon>Acetobacterales</taxon>
        <taxon>Roseomonadaceae</taxon>
        <taxon>Roseomonas</taxon>
    </lineage>
</organism>
<keyword evidence="16" id="KW-1185">Reference proteome</keyword>
<comment type="catalytic activity">
    <reaction evidence="12">
        <text>NAD(+) + NADPH + H(+)(in) = NADH + NADP(+) + H(+)(out)</text>
        <dbReference type="Rhea" id="RHEA:47992"/>
        <dbReference type="ChEBI" id="CHEBI:15378"/>
        <dbReference type="ChEBI" id="CHEBI:57540"/>
        <dbReference type="ChEBI" id="CHEBI:57783"/>
        <dbReference type="ChEBI" id="CHEBI:57945"/>
        <dbReference type="ChEBI" id="CHEBI:58349"/>
        <dbReference type="EC" id="7.1.1.1"/>
    </reaction>
</comment>
<evidence type="ECO:0000256" key="12">
    <source>
        <dbReference type="ARBA" id="ARBA00048202"/>
    </source>
</evidence>
<keyword evidence="5" id="KW-0997">Cell inner membrane</keyword>
<keyword evidence="8" id="KW-1278">Translocase</keyword>
<keyword evidence="10" id="KW-0520">NAD</keyword>
<accession>A0ABT1X1C1</accession>
<evidence type="ECO:0000256" key="1">
    <source>
        <dbReference type="ARBA" id="ARBA00003943"/>
    </source>
</evidence>
<evidence type="ECO:0000256" key="6">
    <source>
        <dbReference type="ARBA" id="ARBA00022692"/>
    </source>
</evidence>
<evidence type="ECO:0000256" key="8">
    <source>
        <dbReference type="ARBA" id="ARBA00022967"/>
    </source>
</evidence>
<keyword evidence="7" id="KW-0521">NADP</keyword>
<evidence type="ECO:0000256" key="4">
    <source>
        <dbReference type="ARBA" id="ARBA00022475"/>
    </source>
</evidence>
<keyword evidence="11 13" id="KW-0472">Membrane</keyword>
<evidence type="ECO:0000259" key="14">
    <source>
        <dbReference type="Pfam" id="PF12769"/>
    </source>
</evidence>
<evidence type="ECO:0000256" key="2">
    <source>
        <dbReference type="ARBA" id="ARBA00004429"/>
    </source>
</evidence>
<feature type="transmembrane region" description="Helical" evidence="13">
    <location>
        <begin position="99"/>
        <end position="123"/>
    </location>
</feature>
<dbReference type="Pfam" id="PF12769">
    <property type="entry name" value="PNTB_4TM"/>
    <property type="match status" value="1"/>
</dbReference>
<name>A0ABT1X1C1_9PROT</name>
<evidence type="ECO:0000256" key="13">
    <source>
        <dbReference type="SAM" id="Phobius"/>
    </source>
</evidence>